<organism evidence="2 3">
    <name type="scientific">Mycena metata</name>
    <dbReference type="NCBI Taxonomy" id="1033252"/>
    <lineage>
        <taxon>Eukaryota</taxon>
        <taxon>Fungi</taxon>
        <taxon>Dikarya</taxon>
        <taxon>Basidiomycota</taxon>
        <taxon>Agaricomycotina</taxon>
        <taxon>Agaricomycetes</taxon>
        <taxon>Agaricomycetidae</taxon>
        <taxon>Agaricales</taxon>
        <taxon>Marasmiineae</taxon>
        <taxon>Mycenaceae</taxon>
        <taxon>Mycena</taxon>
    </lineage>
</organism>
<dbReference type="Proteomes" id="UP001215598">
    <property type="component" value="Unassembled WGS sequence"/>
</dbReference>
<dbReference type="InterPro" id="IPR041078">
    <property type="entry name" value="Plavaka"/>
</dbReference>
<protein>
    <submittedName>
        <fullName evidence="2">Uncharacterized protein</fullName>
    </submittedName>
</protein>
<reference evidence="2" key="1">
    <citation type="submission" date="2023-03" db="EMBL/GenBank/DDBJ databases">
        <title>Massive genome expansion in bonnet fungi (Mycena s.s.) driven by repeated elements and novel gene families across ecological guilds.</title>
        <authorList>
            <consortium name="Lawrence Berkeley National Laboratory"/>
            <person name="Harder C.B."/>
            <person name="Miyauchi S."/>
            <person name="Viragh M."/>
            <person name="Kuo A."/>
            <person name="Thoen E."/>
            <person name="Andreopoulos B."/>
            <person name="Lu D."/>
            <person name="Skrede I."/>
            <person name="Drula E."/>
            <person name="Henrissat B."/>
            <person name="Morin E."/>
            <person name="Kohler A."/>
            <person name="Barry K."/>
            <person name="LaButti K."/>
            <person name="Morin E."/>
            <person name="Salamov A."/>
            <person name="Lipzen A."/>
            <person name="Mereny Z."/>
            <person name="Hegedus B."/>
            <person name="Baldrian P."/>
            <person name="Stursova M."/>
            <person name="Weitz H."/>
            <person name="Taylor A."/>
            <person name="Grigoriev I.V."/>
            <person name="Nagy L.G."/>
            <person name="Martin F."/>
            <person name="Kauserud H."/>
        </authorList>
    </citation>
    <scope>NUCLEOTIDE SEQUENCE</scope>
    <source>
        <strain evidence="2">CBHHK182m</strain>
    </source>
</reference>
<evidence type="ECO:0000313" key="3">
    <source>
        <dbReference type="Proteomes" id="UP001215598"/>
    </source>
</evidence>
<dbReference type="Pfam" id="PF18759">
    <property type="entry name" value="Plavaka"/>
    <property type="match status" value="1"/>
</dbReference>
<comment type="caution">
    <text evidence="2">The sequence shown here is derived from an EMBL/GenBank/DDBJ whole genome shotgun (WGS) entry which is preliminary data.</text>
</comment>
<accession>A0AAD7NT13</accession>
<feature type="region of interest" description="Disordered" evidence="1">
    <location>
        <begin position="1"/>
        <end position="63"/>
    </location>
</feature>
<feature type="region of interest" description="Disordered" evidence="1">
    <location>
        <begin position="91"/>
        <end position="133"/>
    </location>
</feature>
<dbReference type="EMBL" id="JARKIB010000012">
    <property type="protein sequence ID" value="KAJ7773899.1"/>
    <property type="molecule type" value="Genomic_DNA"/>
</dbReference>
<proteinExistence type="predicted"/>
<gene>
    <name evidence="2" type="ORF">B0H16DRAFT_1304046</name>
</gene>
<keyword evidence="3" id="KW-1185">Reference proteome</keyword>
<evidence type="ECO:0000313" key="2">
    <source>
        <dbReference type="EMBL" id="KAJ7773899.1"/>
    </source>
</evidence>
<feature type="compositionally biased region" description="Low complexity" evidence="1">
    <location>
        <begin position="109"/>
        <end position="124"/>
    </location>
</feature>
<dbReference type="AlphaFoldDB" id="A0AAD7NT13"/>
<evidence type="ECO:0000256" key="1">
    <source>
        <dbReference type="SAM" id="MobiDB-lite"/>
    </source>
</evidence>
<sequence>MDVDGHDNPPPEKSPSPEPVTGRGARVKRPTWKLLQLLPQPPAAVPELQVTEPDPDATPPPEPTTFVWESVKTAMNSFGLYREYPRVPTHDPDSTLSLDDLSDVPKALPASTSTSSATGIPIPSRDGGDGTNPYYPFPNSTAYGITNWMWSGSALKSIAEVTRLVEFLKSPDFNPNDLACFNLAKETEHLDKLSRGSAEKGPAGDGWSQIAVHIKVPDGKPHSVTSPSPLYTVPGLFLRPLSEVLRSAIADTTSRRFHFTPFKQFHKSHPDAVPTRVYDEIYSSDAMIDEYEKLQSQPAEPECTLERVVLALMFWSDSTHLASFGNAALWPLYLFFGNQSKWVRGKPNSGACHHLAYIPKVSLSHEQWDIILTIAIAPRSVSRLLYQVNGQRAVCRYSCPLPPRVDARRLGKDPGPRIYGGVRAWNCSRVS</sequence>
<name>A0AAD7NT13_9AGAR</name>
<feature type="compositionally biased region" description="Basic and acidic residues" evidence="1">
    <location>
        <begin position="1"/>
        <end position="10"/>
    </location>
</feature>